<reference evidence="1" key="1">
    <citation type="journal article" date="2021" name="Proc. Natl. Acad. Sci. U.S.A.">
        <title>A Catalog of Tens of Thousands of Viruses from Human Metagenomes Reveals Hidden Associations with Chronic Diseases.</title>
        <authorList>
            <person name="Tisza M.J."/>
            <person name="Buck C.B."/>
        </authorList>
    </citation>
    <scope>NUCLEOTIDE SEQUENCE</scope>
    <source>
        <strain evidence="1">Ctxqo3</strain>
    </source>
</reference>
<organism evidence="1">
    <name type="scientific">Podoviridae sp. ctxqo3</name>
    <dbReference type="NCBI Taxonomy" id="2827755"/>
    <lineage>
        <taxon>Viruses</taxon>
        <taxon>Duplodnaviria</taxon>
        <taxon>Heunggongvirae</taxon>
        <taxon>Uroviricota</taxon>
        <taxon>Caudoviricetes</taxon>
    </lineage>
</organism>
<name>A0A8S5SZ25_9CAUD</name>
<sequence length="32" mass="3824">MIELSYYLINLDFPNYHNITIFVIANKSCFIL</sequence>
<protein>
    <submittedName>
        <fullName evidence="1">Uncharacterized protein</fullName>
    </submittedName>
</protein>
<evidence type="ECO:0000313" key="1">
    <source>
        <dbReference type="EMBL" id="DAF56206.1"/>
    </source>
</evidence>
<proteinExistence type="predicted"/>
<accession>A0A8S5SZ25</accession>
<dbReference type="EMBL" id="BK032710">
    <property type="protein sequence ID" value="DAF56206.1"/>
    <property type="molecule type" value="Genomic_DNA"/>
</dbReference>